<dbReference type="GeneID" id="301846817"/>
<evidence type="ECO:0000313" key="2">
    <source>
        <dbReference type="EMBL" id="ROS43122.1"/>
    </source>
</evidence>
<evidence type="ECO:0000259" key="1">
    <source>
        <dbReference type="Pfam" id="PF08818"/>
    </source>
</evidence>
<dbReference type="Gene3D" id="3.90.1150.200">
    <property type="match status" value="1"/>
</dbReference>
<proteinExistence type="predicted"/>
<gene>
    <name evidence="2" type="ORF">EDD35_5524</name>
</gene>
<feature type="domain" description="YdhG-like" evidence="1">
    <location>
        <begin position="15"/>
        <end position="121"/>
    </location>
</feature>
<dbReference type="InterPro" id="IPR014922">
    <property type="entry name" value="YdhG-like"/>
</dbReference>
<organism evidence="2 3">
    <name type="scientific">Amycolatopsis thermoflava</name>
    <dbReference type="NCBI Taxonomy" id="84480"/>
    <lineage>
        <taxon>Bacteria</taxon>
        <taxon>Bacillati</taxon>
        <taxon>Actinomycetota</taxon>
        <taxon>Actinomycetes</taxon>
        <taxon>Pseudonocardiales</taxon>
        <taxon>Pseudonocardiaceae</taxon>
        <taxon>Amycolatopsis</taxon>
        <taxon>Amycolatopsis methanolica group</taxon>
    </lineage>
</organism>
<keyword evidence="3" id="KW-1185">Reference proteome</keyword>
<reference evidence="2 3" key="1">
    <citation type="submission" date="2018-11" db="EMBL/GenBank/DDBJ databases">
        <title>Sequencing the genomes of 1000 actinobacteria strains.</title>
        <authorList>
            <person name="Klenk H.-P."/>
        </authorList>
    </citation>
    <scope>NUCLEOTIDE SEQUENCE [LARGE SCALE GENOMIC DNA]</scope>
    <source>
        <strain evidence="2 3">DSM 44348</strain>
    </source>
</reference>
<dbReference type="RefSeq" id="WP_123685499.1">
    <property type="nucleotide sequence ID" value="NZ_RKHY01000001.1"/>
</dbReference>
<dbReference type="Pfam" id="PF08818">
    <property type="entry name" value="DUF1801"/>
    <property type="match status" value="1"/>
</dbReference>
<name>A0A3N2H2I1_9PSEU</name>
<evidence type="ECO:0000313" key="3">
    <source>
        <dbReference type="Proteomes" id="UP000274843"/>
    </source>
</evidence>
<protein>
    <submittedName>
        <fullName evidence="2">Uncharacterized protein DUF1801</fullName>
    </submittedName>
</protein>
<comment type="caution">
    <text evidence="2">The sequence shown here is derived from an EMBL/GenBank/DDBJ whole genome shotgun (WGS) entry which is preliminary data.</text>
</comment>
<sequence length="138" mass="15131">MDTPDSYIDALDEPRRSDIRALHELIRDTVPELAPTTAFGMLGYGPYHYRYASGREGDSTVIALKSNKNYISLYVSAVVGGRYLAESYADALPRASIGKSCIRFKRLADLDTGVLADIFRLARENPPGELHRAGSPPG</sequence>
<dbReference type="Proteomes" id="UP000274843">
    <property type="component" value="Unassembled WGS sequence"/>
</dbReference>
<dbReference type="SUPFAM" id="SSF159888">
    <property type="entry name" value="YdhG-like"/>
    <property type="match status" value="1"/>
</dbReference>
<accession>A0A3N2H2I1</accession>
<dbReference type="AlphaFoldDB" id="A0A3N2H2I1"/>
<dbReference type="EMBL" id="RKHY01000001">
    <property type="protein sequence ID" value="ROS43122.1"/>
    <property type="molecule type" value="Genomic_DNA"/>
</dbReference>